<feature type="region of interest" description="Disordered" evidence="1">
    <location>
        <begin position="1"/>
        <end position="36"/>
    </location>
</feature>
<protein>
    <submittedName>
        <fullName evidence="2">Uncharacterized protein</fullName>
    </submittedName>
</protein>
<organism evidence="2 3">
    <name type="scientific">Haematococcus lacustris</name>
    <name type="common">Green alga</name>
    <name type="synonym">Haematococcus pluvialis</name>
    <dbReference type="NCBI Taxonomy" id="44745"/>
    <lineage>
        <taxon>Eukaryota</taxon>
        <taxon>Viridiplantae</taxon>
        <taxon>Chlorophyta</taxon>
        <taxon>core chlorophytes</taxon>
        <taxon>Chlorophyceae</taxon>
        <taxon>CS clade</taxon>
        <taxon>Chlamydomonadales</taxon>
        <taxon>Haematococcaceae</taxon>
        <taxon>Haematococcus</taxon>
    </lineage>
</organism>
<gene>
    <name evidence="2" type="ORF">HaLaN_12420</name>
</gene>
<dbReference type="EMBL" id="BLLF01000940">
    <property type="protein sequence ID" value="GFH16071.1"/>
    <property type="molecule type" value="Genomic_DNA"/>
</dbReference>
<sequence>MVGHAVMKAEGGSAHEEGSSHDKVFASNASARGMSRTKSMLVATAATLSKAPAGTSSRRGMNGLPSPGVVSPDATIRAGMAASDQLLLQK</sequence>
<feature type="non-terminal residue" evidence="2">
    <location>
        <position position="90"/>
    </location>
</feature>
<reference evidence="2 3" key="1">
    <citation type="submission" date="2020-02" db="EMBL/GenBank/DDBJ databases">
        <title>Draft genome sequence of Haematococcus lacustris strain NIES-144.</title>
        <authorList>
            <person name="Morimoto D."/>
            <person name="Nakagawa S."/>
            <person name="Yoshida T."/>
            <person name="Sawayama S."/>
        </authorList>
    </citation>
    <scope>NUCLEOTIDE SEQUENCE [LARGE SCALE GENOMIC DNA]</scope>
    <source>
        <strain evidence="2 3">NIES-144</strain>
    </source>
</reference>
<keyword evidence="3" id="KW-1185">Reference proteome</keyword>
<dbReference type="AlphaFoldDB" id="A0A699Z203"/>
<feature type="region of interest" description="Disordered" evidence="1">
    <location>
        <begin position="50"/>
        <end position="73"/>
    </location>
</feature>
<evidence type="ECO:0000313" key="3">
    <source>
        <dbReference type="Proteomes" id="UP000485058"/>
    </source>
</evidence>
<comment type="caution">
    <text evidence="2">The sequence shown here is derived from an EMBL/GenBank/DDBJ whole genome shotgun (WGS) entry which is preliminary data.</text>
</comment>
<feature type="compositionally biased region" description="Basic and acidic residues" evidence="1">
    <location>
        <begin position="13"/>
        <end position="24"/>
    </location>
</feature>
<accession>A0A699Z203</accession>
<dbReference type="Proteomes" id="UP000485058">
    <property type="component" value="Unassembled WGS sequence"/>
</dbReference>
<name>A0A699Z203_HAELA</name>
<evidence type="ECO:0000256" key="1">
    <source>
        <dbReference type="SAM" id="MobiDB-lite"/>
    </source>
</evidence>
<proteinExistence type="predicted"/>
<evidence type="ECO:0000313" key="2">
    <source>
        <dbReference type="EMBL" id="GFH16071.1"/>
    </source>
</evidence>